<organism evidence="11 12">
    <name type="scientific">Christiangramia forsetii (strain DSM 17595 / CGMCC 1.15422 / KT0803)</name>
    <name type="common">Gramella forsetii</name>
    <dbReference type="NCBI Taxonomy" id="411154"/>
    <lineage>
        <taxon>Bacteria</taxon>
        <taxon>Pseudomonadati</taxon>
        <taxon>Bacteroidota</taxon>
        <taxon>Flavobacteriia</taxon>
        <taxon>Flavobacteriales</taxon>
        <taxon>Flavobacteriaceae</taxon>
        <taxon>Christiangramia</taxon>
    </lineage>
</organism>
<evidence type="ECO:0000256" key="1">
    <source>
        <dbReference type="ARBA" id="ARBA00004571"/>
    </source>
</evidence>
<dbReference type="Pfam" id="PF14905">
    <property type="entry name" value="OMP_b-brl_3"/>
    <property type="match status" value="1"/>
</dbReference>
<dbReference type="SUPFAM" id="SSF49464">
    <property type="entry name" value="Carboxypeptidase regulatory domain-like"/>
    <property type="match status" value="1"/>
</dbReference>
<comment type="subcellular location">
    <subcellularLocation>
        <location evidence="1 7">Cell outer membrane</location>
        <topology evidence="1 7">Multi-pass membrane protein</topology>
    </subcellularLocation>
</comment>
<dbReference type="HOGENOM" id="CLU_017617_0_0_10"/>
<reference evidence="11 12" key="1">
    <citation type="journal article" date="2006" name="Environ. Microbiol.">
        <title>Whole genome analysis of the marine Bacteroidetes'Gramella forsetii' reveals adaptations to degradation of polymeric organic matter.</title>
        <authorList>
            <person name="Bauer M."/>
            <person name="Kube M."/>
            <person name="Teeling H."/>
            <person name="Richter M."/>
            <person name="Lombardot T."/>
            <person name="Allers E."/>
            <person name="Wuerdemann C.A."/>
            <person name="Quast C."/>
            <person name="Kuhl H."/>
            <person name="Knaust F."/>
            <person name="Woebken D."/>
            <person name="Bischof K."/>
            <person name="Mussmann M."/>
            <person name="Choudhuri J.V."/>
            <person name="Meyer F."/>
            <person name="Reinhardt R."/>
            <person name="Amann R.I."/>
            <person name="Gloeckner F.O."/>
        </authorList>
    </citation>
    <scope>NUCLEOTIDE SEQUENCE [LARGE SCALE GENOMIC DNA]</scope>
    <source>
        <strain evidence="11 12">KT0803</strain>
    </source>
</reference>
<evidence type="ECO:0000313" key="11">
    <source>
        <dbReference type="EMBL" id="CAL67220.1"/>
    </source>
</evidence>
<protein>
    <submittedName>
        <fullName evidence="11">TonB-dependent outer membrane receptor</fullName>
    </submittedName>
</protein>
<evidence type="ECO:0000256" key="7">
    <source>
        <dbReference type="PROSITE-ProRule" id="PRU01360"/>
    </source>
</evidence>
<dbReference type="Proteomes" id="UP000000755">
    <property type="component" value="Chromosome"/>
</dbReference>
<dbReference type="SUPFAM" id="SSF56935">
    <property type="entry name" value="Porins"/>
    <property type="match status" value="1"/>
</dbReference>
<evidence type="ECO:0000256" key="6">
    <source>
        <dbReference type="ARBA" id="ARBA00023237"/>
    </source>
</evidence>
<feature type="domain" description="Outer membrane protein beta-barrel" evidence="10">
    <location>
        <begin position="382"/>
        <end position="775"/>
    </location>
</feature>
<comment type="similarity">
    <text evidence="7">Belongs to the TonB-dependent receptor family.</text>
</comment>
<dbReference type="GO" id="GO:0009279">
    <property type="term" value="C:cell outer membrane"/>
    <property type="evidence" value="ECO:0007669"/>
    <property type="project" value="UniProtKB-SubCell"/>
</dbReference>
<evidence type="ECO:0000256" key="5">
    <source>
        <dbReference type="ARBA" id="ARBA00023136"/>
    </source>
</evidence>
<dbReference type="PANTHER" id="PTHR40980">
    <property type="entry name" value="PLUG DOMAIN-CONTAINING PROTEIN"/>
    <property type="match status" value="1"/>
</dbReference>
<proteinExistence type="inferred from homology"/>
<dbReference type="Gene3D" id="2.60.40.1120">
    <property type="entry name" value="Carboxypeptidase-like, regulatory domain"/>
    <property type="match status" value="1"/>
</dbReference>
<dbReference type="Pfam" id="PF07715">
    <property type="entry name" value="Plug"/>
    <property type="match status" value="1"/>
</dbReference>
<evidence type="ECO:0000256" key="4">
    <source>
        <dbReference type="ARBA" id="ARBA00022692"/>
    </source>
</evidence>
<dbReference type="InterPro" id="IPR039426">
    <property type="entry name" value="TonB-dep_rcpt-like"/>
</dbReference>
<evidence type="ECO:0000313" key="12">
    <source>
        <dbReference type="Proteomes" id="UP000000755"/>
    </source>
</evidence>
<dbReference type="InterPro" id="IPR008969">
    <property type="entry name" value="CarboxyPept-like_regulatory"/>
</dbReference>
<evidence type="ECO:0000256" key="3">
    <source>
        <dbReference type="ARBA" id="ARBA00022452"/>
    </source>
</evidence>
<dbReference type="STRING" id="411154.GFO_2255"/>
<dbReference type="Pfam" id="PF13715">
    <property type="entry name" value="CarbopepD_reg_2"/>
    <property type="match status" value="1"/>
</dbReference>
<dbReference type="InterPro" id="IPR041700">
    <property type="entry name" value="OMP_b-brl_3"/>
</dbReference>
<keyword evidence="3 7" id="KW-1134">Transmembrane beta strand</keyword>
<evidence type="ECO:0000256" key="8">
    <source>
        <dbReference type="SAM" id="MobiDB-lite"/>
    </source>
</evidence>
<dbReference type="Gene3D" id="2.40.170.20">
    <property type="entry name" value="TonB-dependent receptor, beta-barrel domain"/>
    <property type="match status" value="1"/>
</dbReference>
<dbReference type="PANTHER" id="PTHR40980:SF4">
    <property type="entry name" value="TONB-DEPENDENT RECEPTOR-LIKE BETA-BARREL DOMAIN-CONTAINING PROTEIN"/>
    <property type="match status" value="1"/>
</dbReference>
<dbReference type="InterPro" id="IPR036942">
    <property type="entry name" value="Beta-barrel_TonB_sf"/>
</dbReference>
<dbReference type="eggNOG" id="COG4771">
    <property type="taxonomic scope" value="Bacteria"/>
</dbReference>
<dbReference type="InterPro" id="IPR037066">
    <property type="entry name" value="Plug_dom_sf"/>
</dbReference>
<dbReference type="KEGG" id="gfo:GFO_2255"/>
<feature type="domain" description="TonB-dependent receptor plug" evidence="9">
    <location>
        <begin position="160"/>
        <end position="234"/>
    </location>
</feature>
<name>A0M3M5_CHRFK</name>
<keyword evidence="11" id="KW-0675">Receptor</keyword>
<keyword evidence="2 7" id="KW-0813">Transport</keyword>
<accession>A0M3M5</accession>
<gene>
    <name evidence="11" type="ordered locus">GFO_2255</name>
</gene>
<dbReference type="EMBL" id="CU207366">
    <property type="protein sequence ID" value="CAL67220.1"/>
    <property type="molecule type" value="Genomic_DNA"/>
</dbReference>
<evidence type="ECO:0000256" key="2">
    <source>
        <dbReference type="ARBA" id="ARBA00022448"/>
    </source>
</evidence>
<sequence length="801" mass="91051">MPSNLLYINHQINQKMEQLIFSFLLFTSALSLAFTDPVGKISGSIIDQELNEPIPYATIIINDMEGNLVTGITSGDDGTFLIENIKAGDYIFKVQFIGYKTFSKEIHINRNNTNIEIGQINLEPNVAMLDETVVIAERTTIEQRVDRKVINIGKDLMTTGASASEIMVNIPSVNVDQDGNISLRGNSNVRILVDGKPTNMDPAQLLKQIPSTSIKSIELITNPSAKYNPEGMSGIINIVLHKNANQGFNGNLNTGVTFGENTRFNGTLDMNYRKGKFNIYTNLGTNFGPRENGGTLGLPEQNIEQVFKVANERTSYLYKVGVDFYLNEKNTLSFYTNQGRFDGGPDGFISVTDADDSSMNLTQLLDINMDNRNSAYNFLYDHDFEKEGHDIQFELDYNDFEEEENTKIDFRDTELDFTPYTDFVLQDRQNFTGNIDYINPLSDISKLEMGAEVRLLDTNNDYETTNPEFSDSDYQYNRDIYSFYTTFGQTFEKWSYQLGARLEKFNVDAIYNNDLVYEDDYFTLYPSGFVSYTPGEKNSYQLSYSRRVDRPGFGQVNPIREVASPRLTVAGNPELRPQFTNSIELNYTRKLGKKGSLTSGVFYRRTQDEINQIFTTEEDDPGSIFLTYANYDSNDSYGAEFSANYKFTDWWSTNTGLELYGQTLKGVVGNEFIEIDNKAFTFRTNHNLKATESLTFSVFGFYRSKSQDLQLDIKSMYFLNLGARYSFLEDNKATLSLNFNDVFDTQEFRVEDGRPFEQRGRFKGETQTVYLGFSYRFGGGKNKALKRKSRDNDESGGGGVF</sequence>
<keyword evidence="4 7" id="KW-0812">Transmembrane</keyword>
<keyword evidence="6 7" id="KW-0998">Cell outer membrane</keyword>
<keyword evidence="5 7" id="KW-0472">Membrane</keyword>
<dbReference type="PROSITE" id="PS52016">
    <property type="entry name" value="TONB_DEPENDENT_REC_3"/>
    <property type="match status" value="1"/>
</dbReference>
<dbReference type="Gene3D" id="2.170.130.10">
    <property type="entry name" value="TonB-dependent receptor, plug domain"/>
    <property type="match status" value="1"/>
</dbReference>
<dbReference type="AlphaFoldDB" id="A0M3M5"/>
<feature type="region of interest" description="Disordered" evidence="8">
    <location>
        <begin position="781"/>
        <end position="801"/>
    </location>
</feature>
<evidence type="ECO:0000259" key="10">
    <source>
        <dbReference type="Pfam" id="PF14905"/>
    </source>
</evidence>
<evidence type="ECO:0000259" key="9">
    <source>
        <dbReference type="Pfam" id="PF07715"/>
    </source>
</evidence>
<dbReference type="InterPro" id="IPR012910">
    <property type="entry name" value="Plug_dom"/>
</dbReference>